<reference evidence="1" key="1">
    <citation type="journal article" date="2019" name="Sci. Rep.">
        <title>Draft genome of Tanacetum cinerariifolium, the natural source of mosquito coil.</title>
        <authorList>
            <person name="Yamashiro T."/>
            <person name="Shiraishi A."/>
            <person name="Satake H."/>
            <person name="Nakayama K."/>
        </authorList>
    </citation>
    <scope>NUCLEOTIDE SEQUENCE</scope>
</reference>
<keyword evidence="1" id="KW-0808">Transferase</keyword>
<name>A0A699H2X3_TANCI</name>
<dbReference type="AlphaFoldDB" id="A0A699H2X3"/>
<dbReference type="PANTHER" id="PTHR48449">
    <property type="entry name" value="DUF1985 DOMAIN-CONTAINING PROTEIN"/>
    <property type="match status" value="1"/>
</dbReference>
<dbReference type="GO" id="GO:0008483">
    <property type="term" value="F:transaminase activity"/>
    <property type="evidence" value="ECO:0007669"/>
    <property type="project" value="UniProtKB-KW"/>
</dbReference>
<keyword evidence="1" id="KW-0032">Aminotransferase</keyword>
<protein>
    <submittedName>
        <fullName evidence="1">Phospholipase-like, aminotransferase-like mobile domain protein</fullName>
    </submittedName>
</protein>
<evidence type="ECO:0000313" key="1">
    <source>
        <dbReference type="EMBL" id="GEX21667.1"/>
    </source>
</evidence>
<accession>A0A699H2X3</accession>
<gene>
    <name evidence="1" type="ORF">Tci_293642</name>
</gene>
<proteinExistence type="predicted"/>
<organism evidence="1">
    <name type="scientific">Tanacetum cinerariifolium</name>
    <name type="common">Dalmatian daisy</name>
    <name type="synonym">Chrysanthemum cinerariifolium</name>
    <dbReference type="NCBI Taxonomy" id="118510"/>
    <lineage>
        <taxon>Eukaryota</taxon>
        <taxon>Viridiplantae</taxon>
        <taxon>Streptophyta</taxon>
        <taxon>Embryophyta</taxon>
        <taxon>Tracheophyta</taxon>
        <taxon>Spermatophyta</taxon>
        <taxon>Magnoliopsida</taxon>
        <taxon>eudicotyledons</taxon>
        <taxon>Gunneridae</taxon>
        <taxon>Pentapetalae</taxon>
        <taxon>asterids</taxon>
        <taxon>campanulids</taxon>
        <taxon>Asterales</taxon>
        <taxon>Asteraceae</taxon>
        <taxon>Asteroideae</taxon>
        <taxon>Anthemideae</taxon>
        <taxon>Anthemidinae</taxon>
        <taxon>Tanacetum</taxon>
    </lineage>
</organism>
<dbReference type="PANTHER" id="PTHR48449:SF1">
    <property type="entry name" value="DUF1985 DOMAIN-CONTAINING PROTEIN"/>
    <property type="match status" value="1"/>
</dbReference>
<dbReference type="EMBL" id="BKCJ010095739">
    <property type="protein sequence ID" value="GEX21667.1"/>
    <property type="molecule type" value="Genomic_DNA"/>
</dbReference>
<sequence>MGSQCTELKDLRSSPHVDNHAICYLLMIVSSEEYHARVHIKSKLHYFPLMKDRLWLDRCVLFRETCFGRWLDLTYVQNEESLIHYMLQKQKFSDNDHYDLPLIYNVNEHTLHFGHREFCLIGRCKFGWISFRNFRDADITFHDRVFPEKLGEYVKNIDLISLIEDEVRFIGLSKSDSIRVCLLLSLEVIFMGHDFGSADKKPNYELYTNRVEAQSEWFTRSSDYFKMYALRAPPAEYGGLFGDYLKKVSLVRTLRAKDREPFIQSYPKVVFLKDRVKALEGLCDSLMILPKDIKSLKERVYKLETIINDFNPPLYELPFHKEVPWSETLISFSSKNEEKVFKPGILTSKGVHSSLLPELSHRGPKTFKVTKILESPMEILLYSCGEDIRILDVLCLHFYPL</sequence>
<comment type="caution">
    <text evidence="1">The sequence shown here is derived from an EMBL/GenBank/DDBJ whole genome shotgun (WGS) entry which is preliminary data.</text>
</comment>